<accession>A0A0N1PJ30</accession>
<dbReference type="Proteomes" id="UP000053240">
    <property type="component" value="Unassembled WGS sequence"/>
</dbReference>
<protein>
    <recommendedName>
        <fullName evidence="4">FLYWCH-type domain-containing protein</fullName>
    </recommendedName>
</protein>
<reference evidence="5 6" key="1">
    <citation type="journal article" date="2015" name="Nat. Commun.">
        <title>Outbred genome sequencing and CRISPR/Cas9 gene editing in butterflies.</title>
        <authorList>
            <person name="Li X."/>
            <person name="Fan D."/>
            <person name="Zhang W."/>
            <person name="Liu G."/>
            <person name="Zhang L."/>
            <person name="Zhao L."/>
            <person name="Fang X."/>
            <person name="Chen L."/>
            <person name="Dong Y."/>
            <person name="Chen Y."/>
            <person name="Ding Y."/>
            <person name="Zhao R."/>
            <person name="Feng M."/>
            <person name="Zhu Y."/>
            <person name="Feng Y."/>
            <person name="Jiang X."/>
            <person name="Zhu D."/>
            <person name="Xiang H."/>
            <person name="Feng X."/>
            <person name="Li S."/>
            <person name="Wang J."/>
            <person name="Zhang G."/>
            <person name="Kronforst M.R."/>
            <person name="Wang W."/>
        </authorList>
    </citation>
    <scope>NUCLEOTIDE SEQUENCE [LARGE SCALE GENOMIC DNA]</scope>
    <source>
        <strain evidence="5">Ya'a_city_454_Pm</strain>
        <tissue evidence="5">Whole body</tissue>
    </source>
</reference>
<sequence>MLTYYHSVPDIPTFIHSRRGNQLILLAGYKYSVQSSKYCDTPIFIHSRRGNQLILLAGYKYSLKTRNNCGNNTFKMRWRCSTHNARGCRATLLTVDDNIVRYNQKHNHDPVVK</sequence>
<evidence type="ECO:0000259" key="4">
    <source>
        <dbReference type="Pfam" id="PF04500"/>
    </source>
</evidence>
<feature type="domain" description="FLYWCH-type" evidence="4">
    <location>
        <begin position="44"/>
        <end position="108"/>
    </location>
</feature>
<keyword evidence="2" id="KW-0863">Zinc-finger</keyword>
<gene>
    <name evidence="5" type="ORF">RR48_05197</name>
</gene>
<evidence type="ECO:0000256" key="3">
    <source>
        <dbReference type="ARBA" id="ARBA00022833"/>
    </source>
</evidence>
<proteinExistence type="predicted"/>
<name>A0A0N1PJ30_PAPMA</name>
<evidence type="ECO:0000313" key="5">
    <source>
        <dbReference type="EMBL" id="KPJ13088.1"/>
    </source>
</evidence>
<dbReference type="Pfam" id="PF04500">
    <property type="entry name" value="FLYWCH"/>
    <property type="match status" value="1"/>
</dbReference>
<dbReference type="EMBL" id="KQ460650">
    <property type="protein sequence ID" value="KPJ13088.1"/>
    <property type="molecule type" value="Genomic_DNA"/>
</dbReference>
<evidence type="ECO:0000256" key="1">
    <source>
        <dbReference type="ARBA" id="ARBA00022723"/>
    </source>
</evidence>
<evidence type="ECO:0000256" key="2">
    <source>
        <dbReference type="ARBA" id="ARBA00022771"/>
    </source>
</evidence>
<dbReference type="GO" id="GO:0008270">
    <property type="term" value="F:zinc ion binding"/>
    <property type="evidence" value="ECO:0007669"/>
    <property type="project" value="UniProtKB-KW"/>
</dbReference>
<keyword evidence="1" id="KW-0479">Metal-binding</keyword>
<keyword evidence="6" id="KW-1185">Reference proteome</keyword>
<dbReference type="InterPro" id="IPR007588">
    <property type="entry name" value="Znf_FLYWCH"/>
</dbReference>
<dbReference type="Gene3D" id="2.20.25.240">
    <property type="match status" value="1"/>
</dbReference>
<keyword evidence="3" id="KW-0862">Zinc</keyword>
<dbReference type="AlphaFoldDB" id="A0A0N1PJ30"/>
<evidence type="ECO:0000313" key="6">
    <source>
        <dbReference type="Proteomes" id="UP000053240"/>
    </source>
</evidence>
<organism evidence="5 6">
    <name type="scientific">Papilio machaon</name>
    <name type="common">Old World swallowtail butterfly</name>
    <dbReference type="NCBI Taxonomy" id="76193"/>
    <lineage>
        <taxon>Eukaryota</taxon>
        <taxon>Metazoa</taxon>
        <taxon>Ecdysozoa</taxon>
        <taxon>Arthropoda</taxon>
        <taxon>Hexapoda</taxon>
        <taxon>Insecta</taxon>
        <taxon>Pterygota</taxon>
        <taxon>Neoptera</taxon>
        <taxon>Endopterygota</taxon>
        <taxon>Lepidoptera</taxon>
        <taxon>Glossata</taxon>
        <taxon>Ditrysia</taxon>
        <taxon>Papilionoidea</taxon>
        <taxon>Papilionidae</taxon>
        <taxon>Papilioninae</taxon>
        <taxon>Papilio</taxon>
    </lineage>
</organism>
<dbReference type="InParanoid" id="A0A0N1PJ30"/>